<evidence type="ECO:0000256" key="5">
    <source>
        <dbReference type="ARBA" id="ARBA00023139"/>
    </source>
</evidence>
<evidence type="ECO:0000313" key="8">
    <source>
        <dbReference type="EMBL" id="BCS85668.1"/>
    </source>
</evidence>
<dbReference type="EMBL" id="AP024484">
    <property type="protein sequence ID" value="BCS85668.1"/>
    <property type="molecule type" value="Genomic_DNA"/>
</dbReference>
<keyword evidence="3" id="KW-0732">Signal</keyword>
<keyword evidence="6" id="KW-0998">Cell outer membrane</keyword>
<dbReference type="Pfam" id="PF08842">
    <property type="entry name" value="Mfa2"/>
    <property type="match status" value="1"/>
</dbReference>
<reference evidence="8 9" key="1">
    <citation type="journal article" date="2022" name="Int. J. Syst. Evol. Microbiol.">
        <title>Prevotella herbatica sp. nov., a plant polysaccharide-decomposing anaerobic bacterium isolated from a methanogenic reactor.</title>
        <authorList>
            <person name="Uek A."/>
            <person name="Tonouchi A."/>
            <person name="Kaku N."/>
            <person name="Ueki K."/>
        </authorList>
    </citation>
    <scope>NUCLEOTIDE SEQUENCE [LARGE SCALE GENOMIC DNA]</scope>
    <source>
        <strain evidence="8 9">WR041</strain>
    </source>
</reference>
<comment type="similarity">
    <text evidence="2">Belongs to the bacteroidetes fimbrillin superfamily. FimB/Mfa2 family.</text>
</comment>
<dbReference type="Gene3D" id="2.60.40.2100">
    <property type="match status" value="1"/>
</dbReference>
<evidence type="ECO:0000256" key="6">
    <source>
        <dbReference type="ARBA" id="ARBA00023237"/>
    </source>
</evidence>
<protein>
    <submittedName>
        <fullName evidence="8">FimB/Mfa2 family fimbrial subunit</fullName>
    </submittedName>
</protein>
<evidence type="ECO:0000256" key="7">
    <source>
        <dbReference type="ARBA" id="ARBA00023288"/>
    </source>
</evidence>
<sequence>MTKLINTLILIILLFTQTSCERVSFDKSDIENKDGFELNFHVRNLDTRGIVDVSKVCNKINFAVYDSIGDRVKSISQSSDKDNDFGTIKVSLPEGNYKVVVLAHSGSTNASTTNMNRITFNGKVTDTFVYSEDINVKGNSDYQMTLKRCVAKILFTVKDKVPENVKQIKFFYTGGSSTLDGASGMGCVNSRQTEIRDVGVEARADSSVYELYTFPQDATSCLNITVSCLDGEGNTIYERMFEDVNISLCGVTTCTGNLFSADANSSTKGVVLKADDEWIDGGIYKY</sequence>
<keyword evidence="9" id="KW-1185">Reference proteome</keyword>
<evidence type="ECO:0000256" key="1">
    <source>
        <dbReference type="ARBA" id="ARBA00004442"/>
    </source>
</evidence>
<evidence type="ECO:0000256" key="3">
    <source>
        <dbReference type="ARBA" id="ARBA00022729"/>
    </source>
</evidence>
<proteinExistence type="inferred from homology"/>
<accession>A0ABN6ELV3</accession>
<keyword evidence="7" id="KW-0449">Lipoprotein</keyword>
<evidence type="ECO:0000313" key="9">
    <source>
        <dbReference type="Proteomes" id="UP001319045"/>
    </source>
</evidence>
<dbReference type="InterPro" id="IPR014941">
    <property type="entry name" value="FimB/Mfa2/Mfa3"/>
</dbReference>
<keyword evidence="4" id="KW-0472">Membrane</keyword>
<dbReference type="RefSeq" id="WP_207153301.1">
    <property type="nucleotide sequence ID" value="NZ_AP024484.1"/>
</dbReference>
<evidence type="ECO:0000256" key="2">
    <source>
        <dbReference type="ARBA" id="ARBA00007248"/>
    </source>
</evidence>
<dbReference type="Proteomes" id="UP001319045">
    <property type="component" value="Chromosome"/>
</dbReference>
<keyword evidence="5" id="KW-0564">Palmitate</keyword>
<name>A0ABN6ELV3_9BACT</name>
<gene>
    <name evidence="8" type="ORF">prwr041_15610</name>
</gene>
<evidence type="ECO:0000256" key="4">
    <source>
        <dbReference type="ARBA" id="ARBA00023136"/>
    </source>
</evidence>
<organism evidence="8 9">
    <name type="scientific">Prevotella herbatica</name>
    <dbReference type="NCBI Taxonomy" id="2801997"/>
    <lineage>
        <taxon>Bacteria</taxon>
        <taxon>Pseudomonadati</taxon>
        <taxon>Bacteroidota</taxon>
        <taxon>Bacteroidia</taxon>
        <taxon>Bacteroidales</taxon>
        <taxon>Prevotellaceae</taxon>
        <taxon>Prevotella</taxon>
    </lineage>
</organism>
<comment type="subcellular location">
    <subcellularLocation>
        <location evidence="1">Cell outer membrane</location>
    </subcellularLocation>
</comment>